<keyword evidence="3" id="KW-1185">Reference proteome</keyword>
<organism evidence="2 3">
    <name type="scientific">Vibrio inusitatus NBRC 102082</name>
    <dbReference type="NCBI Taxonomy" id="1219070"/>
    <lineage>
        <taxon>Bacteria</taxon>
        <taxon>Pseudomonadati</taxon>
        <taxon>Pseudomonadota</taxon>
        <taxon>Gammaproteobacteria</taxon>
        <taxon>Vibrionales</taxon>
        <taxon>Vibrionaceae</taxon>
        <taxon>Vibrio</taxon>
    </lineage>
</organism>
<evidence type="ECO:0000313" key="2">
    <source>
        <dbReference type="EMBL" id="GEA50128.1"/>
    </source>
</evidence>
<dbReference type="PROSITE" id="PS51186">
    <property type="entry name" value="GNAT"/>
    <property type="match status" value="1"/>
</dbReference>
<dbReference type="CDD" id="cd04301">
    <property type="entry name" value="NAT_SF"/>
    <property type="match status" value="1"/>
</dbReference>
<dbReference type="InterPro" id="IPR000182">
    <property type="entry name" value="GNAT_dom"/>
</dbReference>
<dbReference type="EMBL" id="BJLF01000003">
    <property type="protein sequence ID" value="GEA50128.1"/>
    <property type="molecule type" value="Genomic_DNA"/>
</dbReference>
<comment type="caution">
    <text evidence="2">The sequence shown here is derived from an EMBL/GenBank/DDBJ whole genome shotgun (WGS) entry which is preliminary data.</text>
</comment>
<proteinExistence type="predicted"/>
<dbReference type="Pfam" id="PF00583">
    <property type="entry name" value="Acetyltransf_1"/>
    <property type="match status" value="1"/>
</dbReference>
<sequence length="138" mass="15714">MTILLVESNLPYCSLFKQWCEAEWGGCINLHSTDFPAPLFAVDMERLVGGVAFSLFAEPLTDKQVVWINAIYVKSEYRSQGVASLLAEKAVKVCAHLNQSYLYVYTNRPNLYIRLGWEPVYNANAEPEHWVLKTVLNI</sequence>
<dbReference type="InterPro" id="IPR016181">
    <property type="entry name" value="Acyl_CoA_acyltransferase"/>
</dbReference>
<accession>A0A4Y3HSU3</accession>
<evidence type="ECO:0000313" key="3">
    <source>
        <dbReference type="Proteomes" id="UP000318717"/>
    </source>
</evidence>
<dbReference type="RefSeq" id="WP_141344517.1">
    <property type="nucleotide sequence ID" value="NZ_BJLF01000003.1"/>
</dbReference>
<dbReference type="OrthoDB" id="7678938at2"/>
<dbReference type="Gene3D" id="3.40.630.30">
    <property type="match status" value="1"/>
</dbReference>
<reference evidence="2 3" key="1">
    <citation type="submission" date="2019-06" db="EMBL/GenBank/DDBJ databases">
        <title>Whole genome shotgun sequence of Vibrio inusitatus NBRC 102082.</title>
        <authorList>
            <person name="Hosoyama A."/>
            <person name="Uohara A."/>
            <person name="Ohji S."/>
            <person name="Ichikawa N."/>
        </authorList>
    </citation>
    <scope>NUCLEOTIDE SEQUENCE [LARGE SCALE GENOMIC DNA]</scope>
    <source>
        <strain evidence="2 3">NBRC 102082</strain>
    </source>
</reference>
<evidence type="ECO:0000259" key="1">
    <source>
        <dbReference type="PROSITE" id="PS51186"/>
    </source>
</evidence>
<gene>
    <name evidence="2" type="ORF">VIN01S_09320</name>
</gene>
<name>A0A4Y3HSU3_9VIBR</name>
<dbReference type="GO" id="GO:0016747">
    <property type="term" value="F:acyltransferase activity, transferring groups other than amino-acyl groups"/>
    <property type="evidence" value="ECO:0007669"/>
    <property type="project" value="InterPro"/>
</dbReference>
<dbReference type="AlphaFoldDB" id="A0A4Y3HSU3"/>
<dbReference type="Proteomes" id="UP000318717">
    <property type="component" value="Unassembled WGS sequence"/>
</dbReference>
<feature type="domain" description="N-acetyltransferase" evidence="1">
    <location>
        <begin position="1"/>
        <end position="137"/>
    </location>
</feature>
<protein>
    <recommendedName>
        <fullName evidence="1">N-acetyltransferase domain-containing protein</fullName>
    </recommendedName>
</protein>
<dbReference type="SUPFAM" id="SSF55729">
    <property type="entry name" value="Acyl-CoA N-acyltransferases (Nat)"/>
    <property type="match status" value="1"/>
</dbReference>